<accession>A0A2G1WMD5</accession>
<evidence type="ECO:0000256" key="3">
    <source>
        <dbReference type="ARBA" id="ARBA00022741"/>
    </source>
</evidence>
<keyword evidence="3" id="KW-0547">Nucleotide-binding</keyword>
<dbReference type="InterPro" id="IPR050763">
    <property type="entry name" value="ABC_transporter_ATP-binding"/>
</dbReference>
<dbReference type="PROSITE" id="PS50893">
    <property type="entry name" value="ABC_TRANSPORTER_2"/>
    <property type="match status" value="1"/>
</dbReference>
<feature type="domain" description="ABC transporter" evidence="5">
    <location>
        <begin position="10"/>
        <end position="235"/>
    </location>
</feature>
<evidence type="ECO:0000256" key="4">
    <source>
        <dbReference type="ARBA" id="ARBA00022840"/>
    </source>
</evidence>
<keyword evidence="7" id="KW-1185">Reference proteome</keyword>
<dbReference type="InterPro" id="IPR003439">
    <property type="entry name" value="ABC_transporter-like_ATP-bd"/>
</dbReference>
<comment type="similarity">
    <text evidence="1">Belongs to the ABC transporter superfamily.</text>
</comment>
<dbReference type="Proteomes" id="UP000222824">
    <property type="component" value="Unassembled WGS sequence"/>
</dbReference>
<gene>
    <name evidence="6" type="ORF">DJ69_02875</name>
</gene>
<keyword evidence="4" id="KW-0067">ATP-binding</keyword>
<dbReference type="GO" id="GO:0016887">
    <property type="term" value="F:ATP hydrolysis activity"/>
    <property type="evidence" value="ECO:0007669"/>
    <property type="project" value="InterPro"/>
</dbReference>
<dbReference type="PANTHER" id="PTHR42711:SF5">
    <property type="entry name" value="ABC TRANSPORTER ATP-BINDING PROTEIN NATA"/>
    <property type="match status" value="1"/>
</dbReference>
<evidence type="ECO:0000256" key="2">
    <source>
        <dbReference type="ARBA" id="ARBA00022448"/>
    </source>
</evidence>
<comment type="caution">
    <text evidence="6">The sequence shown here is derived from an EMBL/GenBank/DDBJ whole genome shotgun (WGS) entry which is preliminary data.</text>
</comment>
<protein>
    <submittedName>
        <fullName evidence="6">ABC transporter</fullName>
    </submittedName>
</protein>
<dbReference type="PANTHER" id="PTHR42711">
    <property type="entry name" value="ABC TRANSPORTER ATP-BINDING PROTEIN"/>
    <property type="match status" value="1"/>
</dbReference>
<name>A0A2G1WMD5_9EURY</name>
<dbReference type="Pfam" id="PF00005">
    <property type="entry name" value="ABC_tran"/>
    <property type="match status" value="1"/>
</dbReference>
<reference evidence="6 7" key="1">
    <citation type="journal article" date="2014" name="Front. Microbiol.">
        <title>Population and genomic analysis of the genus Halorubrum.</title>
        <authorList>
            <person name="Fullmer M.S."/>
            <person name="Soucy S.M."/>
            <person name="Swithers K.S."/>
            <person name="Makkay A.M."/>
            <person name="Wheeler R."/>
            <person name="Ventosa A."/>
            <person name="Gogarten J.P."/>
            <person name="Papke R.T."/>
        </authorList>
    </citation>
    <scope>NUCLEOTIDE SEQUENCE [LARGE SCALE GENOMIC DNA]</scope>
    <source>
        <strain evidence="6 7">C49</strain>
    </source>
</reference>
<dbReference type="SMART" id="SM00382">
    <property type="entry name" value="AAA"/>
    <property type="match status" value="1"/>
</dbReference>
<dbReference type="OrthoDB" id="87732at2157"/>
<organism evidence="6 7">
    <name type="scientific">Halorubrum persicum</name>
    <dbReference type="NCBI Taxonomy" id="1383844"/>
    <lineage>
        <taxon>Archaea</taxon>
        <taxon>Methanobacteriati</taxon>
        <taxon>Methanobacteriota</taxon>
        <taxon>Stenosarchaea group</taxon>
        <taxon>Halobacteria</taxon>
        <taxon>Halobacteriales</taxon>
        <taxon>Haloferacaceae</taxon>
        <taxon>Halorubrum</taxon>
    </lineage>
</organism>
<evidence type="ECO:0000313" key="6">
    <source>
        <dbReference type="EMBL" id="PHQ40136.1"/>
    </source>
</evidence>
<dbReference type="GO" id="GO:0005524">
    <property type="term" value="F:ATP binding"/>
    <property type="evidence" value="ECO:0007669"/>
    <property type="project" value="UniProtKB-KW"/>
</dbReference>
<evidence type="ECO:0000313" key="7">
    <source>
        <dbReference type="Proteomes" id="UP000222824"/>
    </source>
</evidence>
<keyword evidence="2" id="KW-0813">Transport</keyword>
<dbReference type="Gene3D" id="3.40.50.300">
    <property type="entry name" value="P-loop containing nucleotide triphosphate hydrolases"/>
    <property type="match status" value="1"/>
</dbReference>
<dbReference type="SUPFAM" id="SSF52540">
    <property type="entry name" value="P-loop containing nucleoside triphosphate hydrolases"/>
    <property type="match status" value="1"/>
</dbReference>
<dbReference type="EMBL" id="NHOA01000017">
    <property type="protein sequence ID" value="PHQ40136.1"/>
    <property type="molecule type" value="Genomic_DNA"/>
</dbReference>
<dbReference type="InterPro" id="IPR027417">
    <property type="entry name" value="P-loop_NTPase"/>
</dbReference>
<dbReference type="RefSeq" id="WP_099254207.1">
    <property type="nucleotide sequence ID" value="NZ_NHOA01000017.1"/>
</dbReference>
<proteinExistence type="inferred from homology"/>
<dbReference type="CDD" id="cd03263">
    <property type="entry name" value="ABC_subfamily_A"/>
    <property type="match status" value="1"/>
</dbReference>
<dbReference type="AlphaFoldDB" id="A0A2G1WMD5"/>
<evidence type="ECO:0000256" key="1">
    <source>
        <dbReference type="ARBA" id="ARBA00005417"/>
    </source>
</evidence>
<dbReference type="InterPro" id="IPR003593">
    <property type="entry name" value="AAA+_ATPase"/>
</dbReference>
<evidence type="ECO:0000259" key="5">
    <source>
        <dbReference type="PROSITE" id="PS50893"/>
    </source>
</evidence>
<sequence>MAGDTPHSVVQVSNLQKKYGSTTAVDDVSFEIHTDEIFGLLGPNGAGKTTLVELLQGLRTPTAGAATVLGYDIQDDLYAVKDRIGVVPQSFHTFERLSVRENIALMRDLYSDPLAVETVLDRLDLDDYADTAFGSLSGGFQRRTGIAMALVSDPDVLFLDEPTTGLDPAARRGTWQQIDQLPALGTTVVLTTHYMDEIEALADRVALMVDGGIRAIDTVAALVERYAGTVKINVTLPKSTADGDDQIMTTLRQRARETHQPDSQEMVGIFDDQQTAQKTFSDLHGIDPNYSIELVSAGMEDVFLEVAGSTLDTAGNRR</sequence>